<evidence type="ECO:0000256" key="5">
    <source>
        <dbReference type="ARBA" id="ARBA00022989"/>
    </source>
</evidence>
<comment type="subcellular location">
    <subcellularLocation>
        <location evidence="1 7">Cell membrane</location>
        <topology evidence="1 7">Multi-pass membrane protein</topology>
    </subcellularLocation>
</comment>
<dbReference type="Proteomes" id="UP000671995">
    <property type="component" value="Chromosome"/>
</dbReference>
<proteinExistence type="inferred from homology"/>
<protein>
    <submittedName>
        <fullName evidence="9">Sugar ABC transporter permease</fullName>
    </submittedName>
</protein>
<dbReference type="InterPro" id="IPR000515">
    <property type="entry name" value="MetI-like"/>
</dbReference>
<feature type="transmembrane region" description="Helical" evidence="7">
    <location>
        <begin position="266"/>
        <end position="288"/>
    </location>
</feature>
<evidence type="ECO:0000256" key="3">
    <source>
        <dbReference type="ARBA" id="ARBA00022475"/>
    </source>
</evidence>
<dbReference type="CDD" id="cd06261">
    <property type="entry name" value="TM_PBP2"/>
    <property type="match status" value="1"/>
</dbReference>
<feature type="transmembrane region" description="Helical" evidence="7">
    <location>
        <begin position="110"/>
        <end position="130"/>
    </location>
</feature>
<sequence>MVELKKSQKWYPYVLILPTFLAIGIILLYPMFKGLMLSFQNYILSKPVPKNERFIGLGNYIEMFKDPIFLISLKKTAYWIVFSVGLQAFIGLVVALVLDQKFPLRALVRGLVLIPWVLPSVVSALLWSWILDGTYGLFNDWLMRLHIINQNIPWLANPKTAFGSVIATNVWKGFPFFAISFLAGLQAIPKNLYEAAEIDGANMWQRFWAVTMPHLKPILITSTVLRIIWTANTTDLIFTMTQGGPGYTTNVLALYTYLKAWSELNFGYSSAMAIILMGIIIVFISIYIRLINKSREGGI</sequence>
<evidence type="ECO:0000313" key="9">
    <source>
        <dbReference type="EMBL" id="QTQ11822.1"/>
    </source>
</evidence>
<dbReference type="PANTHER" id="PTHR43005">
    <property type="entry name" value="BLR7065 PROTEIN"/>
    <property type="match status" value="1"/>
</dbReference>
<keyword evidence="6 7" id="KW-0472">Membrane</keyword>
<keyword evidence="2 7" id="KW-0813">Transport</keyword>
<evidence type="ECO:0000256" key="4">
    <source>
        <dbReference type="ARBA" id="ARBA00022692"/>
    </source>
</evidence>
<dbReference type="GO" id="GO:0055085">
    <property type="term" value="P:transmembrane transport"/>
    <property type="evidence" value="ECO:0007669"/>
    <property type="project" value="InterPro"/>
</dbReference>
<comment type="similarity">
    <text evidence="7">Belongs to the binding-protein-dependent transport system permease family.</text>
</comment>
<dbReference type="AlphaFoldDB" id="A0A975EZU6"/>
<keyword evidence="5 7" id="KW-1133">Transmembrane helix</keyword>
<keyword evidence="3" id="KW-1003">Cell membrane</keyword>
<dbReference type="PROSITE" id="PS50928">
    <property type="entry name" value="ABC_TM1"/>
    <property type="match status" value="1"/>
</dbReference>
<reference evidence="9" key="1">
    <citation type="submission" date="2020-05" db="EMBL/GenBank/DDBJ databases">
        <authorList>
            <person name="Zeng H."/>
            <person name="Chan Y.K."/>
            <person name="Watt R.M."/>
        </authorList>
    </citation>
    <scope>NUCLEOTIDE SEQUENCE</scope>
    <source>
        <strain evidence="9">ATCC 700773</strain>
    </source>
</reference>
<feature type="transmembrane region" description="Helical" evidence="7">
    <location>
        <begin position="77"/>
        <end position="98"/>
    </location>
</feature>
<dbReference type="PANTHER" id="PTHR43005:SF1">
    <property type="entry name" value="SPERMIDINE_PUTRESCINE TRANSPORT SYSTEM PERMEASE PROTEIN"/>
    <property type="match status" value="1"/>
</dbReference>
<evidence type="ECO:0000256" key="2">
    <source>
        <dbReference type="ARBA" id="ARBA00022448"/>
    </source>
</evidence>
<keyword evidence="4 7" id="KW-0812">Transmembrane</keyword>
<dbReference type="Pfam" id="PF00528">
    <property type="entry name" value="BPD_transp_1"/>
    <property type="match status" value="1"/>
</dbReference>
<evidence type="ECO:0000256" key="6">
    <source>
        <dbReference type="ARBA" id="ARBA00023136"/>
    </source>
</evidence>
<dbReference type="Gene3D" id="1.10.3720.10">
    <property type="entry name" value="MetI-like"/>
    <property type="match status" value="1"/>
</dbReference>
<evidence type="ECO:0000313" key="10">
    <source>
        <dbReference type="Proteomes" id="UP000671995"/>
    </source>
</evidence>
<organism evidence="9 10">
    <name type="scientific">Treponema parvum</name>
    <dbReference type="NCBI Taxonomy" id="138851"/>
    <lineage>
        <taxon>Bacteria</taxon>
        <taxon>Pseudomonadati</taxon>
        <taxon>Spirochaetota</taxon>
        <taxon>Spirochaetia</taxon>
        <taxon>Spirochaetales</taxon>
        <taxon>Treponemataceae</taxon>
        <taxon>Treponema</taxon>
    </lineage>
</organism>
<feature type="transmembrane region" description="Helical" evidence="7">
    <location>
        <begin position="12"/>
        <end position="32"/>
    </location>
</feature>
<dbReference type="InterPro" id="IPR035906">
    <property type="entry name" value="MetI-like_sf"/>
</dbReference>
<name>A0A975EZU6_9SPIR</name>
<reference evidence="9" key="2">
    <citation type="journal article" date="2021" name="Microbiol. Resour. Announc.">
        <title>Complete Genome Sequences of Three Human Oral Treponema parvum Isolates.</title>
        <authorList>
            <person name="Zeng H."/>
            <person name="Watt R.M."/>
        </authorList>
    </citation>
    <scope>NUCLEOTIDE SEQUENCE</scope>
    <source>
        <strain evidence="9">ATCC 700773</strain>
    </source>
</reference>
<feature type="domain" description="ABC transmembrane type-1" evidence="8">
    <location>
        <begin position="73"/>
        <end position="287"/>
    </location>
</feature>
<evidence type="ECO:0000256" key="1">
    <source>
        <dbReference type="ARBA" id="ARBA00004651"/>
    </source>
</evidence>
<gene>
    <name evidence="9" type="ORF">HRI96_06175</name>
</gene>
<evidence type="ECO:0000259" key="8">
    <source>
        <dbReference type="PROSITE" id="PS50928"/>
    </source>
</evidence>
<dbReference type="SUPFAM" id="SSF161098">
    <property type="entry name" value="MetI-like"/>
    <property type="match status" value="1"/>
</dbReference>
<dbReference type="RefSeq" id="WP_210116534.1">
    <property type="nucleotide sequence ID" value="NZ_CP054257.1"/>
</dbReference>
<dbReference type="EMBL" id="CP054257">
    <property type="protein sequence ID" value="QTQ11822.1"/>
    <property type="molecule type" value="Genomic_DNA"/>
</dbReference>
<evidence type="ECO:0000256" key="7">
    <source>
        <dbReference type="RuleBase" id="RU363032"/>
    </source>
</evidence>
<dbReference type="GO" id="GO:0005886">
    <property type="term" value="C:plasma membrane"/>
    <property type="evidence" value="ECO:0007669"/>
    <property type="project" value="UniProtKB-SubCell"/>
</dbReference>
<accession>A0A975EZU6</accession>